<protein>
    <submittedName>
        <fullName evidence="2">Glutaredoxin-like protein NrdH</fullName>
    </submittedName>
</protein>
<dbReference type="RefSeq" id="WP_257467635.1">
    <property type="nucleotide sequence ID" value="NZ_PCGZ01000009.1"/>
</dbReference>
<evidence type="ECO:0000313" key="3">
    <source>
        <dbReference type="Proteomes" id="UP000233730"/>
    </source>
</evidence>
<dbReference type="EMBL" id="PCGZ01000009">
    <property type="protein sequence ID" value="PKU89469.1"/>
    <property type="molecule type" value="Genomic_DNA"/>
</dbReference>
<dbReference type="Gene3D" id="3.40.30.10">
    <property type="entry name" value="Glutaredoxin"/>
    <property type="match status" value="1"/>
</dbReference>
<evidence type="ECO:0000313" key="2">
    <source>
        <dbReference type="EMBL" id="PKU89469.1"/>
    </source>
</evidence>
<proteinExistence type="predicted"/>
<dbReference type="Pfam" id="PF00462">
    <property type="entry name" value="Glutaredoxin"/>
    <property type="match status" value="1"/>
</dbReference>
<dbReference type="PROSITE" id="PS51354">
    <property type="entry name" value="GLUTAREDOXIN_2"/>
    <property type="match status" value="1"/>
</dbReference>
<accession>A0A2N3QFJ7</accession>
<dbReference type="InterPro" id="IPR036249">
    <property type="entry name" value="Thioredoxin-like_sf"/>
</dbReference>
<reference evidence="2 3" key="1">
    <citation type="submission" date="2017-10" db="EMBL/GenBank/DDBJ databases">
        <title>Bifidobacterium genomics.</title>
        <authorList>
            <person name="Lugli G.A."/>
            <person name="Milani C."/>
            <person name="Mancabelli L."/>
        </authorList>
    </citation>
    <scope>NUCLEOTIDE SEQUENCE [LARGE SCALE GENOMIC DNA]</scope>
    <source>
        <strain evidence="2 3">1524B</strain>
    </source>
</reference>
<dbReference type="SUPFAM" id="SSF52833">
    <property type="entry name" value="Thioredoxin-like"/>
    <property type="match status" value="1"/>
</dbReference>
<dbReference type="CDD" id="cd02976">
    <property type="entry name" value="NrdH"/>
    <property type="match status" value="1"/>
</dbReference>
<comment type="caution">
    <text evidence="2">The sequence shown here is derived from an EMBL/GenBank/DDBJ whole genome shotgun (WGS) entry which is preliminary data.</text>
</comment>
<dbReference type="Proteomes" id="UP000233730">
    <property type="component" value="Unassembled WGS sequence"/>
</dbReference>
<sequence length="97" mass="10853">MTNFMTMDTTATTHPDHARALNVTVYTKDNCQQCAATERALSRIGVDYREIKINEANISLLQEAGFTQAPVVMVSKGSELQDFWSGYRPDKIQGLLQ</sequence>
<organism evidence="2 3">
    <name type="scientific">Bifidobacterium pseudolongum subsp. globosum</name>
    <dbReference type="NCBI Taxonomy" id="1690"/>
    <lineage>
        <taxon>Bacteria</taxon>
        <taxon>Bacillati</taxon>
        <taxon>Actinomycetota</taxon>
        <taxon>Actinomycetes</taxon>
        <taxon>Bifidobacteriales</taxon>
        <taxon>Bifidobacteriaceae</taxon>
        <taxon>Bifidobacterium</taxon>
    </lineage>
</organism>
<name>A0A2N3QFJ7_9BIFI</name>
<dbReference type="AlphaFoldDB" id="A0A2N3QFJ7"/>
<feature type="domain" description="Glutaredoxin" evidence="1">
    <location>
        <begin position="23"/>
        <end position="74"/>
    </location>
</feature>
<gene>
    <name evidence="2" type="ORF">CQR46_1443</name>
</gene>
<dbReference type="InterPro" id="IPR002109">
    <property type="entry name" value="Glutaredoxin"/>
</dbReference>
<evidence type="ECO:0000259" key="1">
    <source>
        <dbReference type="Pfam" id="PF00462"/>
    </source>
</evidence>